<dbReference type="CDD" id="cd05827">
    <property type="entry name" value="Sortase_C"/>
    <property type="match status" value="1"/>
</dbReference>
<feature type="active site" description="Acyl-thioester intermediate" evidence="2">
    <location>
        <position position="215"/>
    </location>
</feature>
<dbReference type="InterPro" id="IPR005754">
    <property type="entry name" value="Sortase"/>
</dbReference>
<keyword evidence="3" id="KW-0812">Transmembrane</keyword>
<evidence type="ECO:0000313" key="5">
    <source>
        <dbReference type="Proteomes" id="UP000002359"/>
    </source>
</evidence>
<name>D5AGE9_STRGZ</name>
<keyword evidence="3" id="KW-1133">Transmembrane helix</keyword>
<reference evidence="4 5" key="1">
    <citation type="journal article" date="2009" name="J. Infect. Dis.">
        <title>Clinical, experimental, and genomic differences between intermediately pathogenic, highly pathogenic, and epidemic Streptococcus suis.</title>
        <authorList>
            <person name="Ye C."/>
            <person name="Zheng H."/>
            <person name="Zhang J."/>
            <person name="Jing H."/>
            <person name="Wang L."/>
            <person name="Xiong Y."/>
            <person name="Wang W."/>
            <person name="Zhou Z."/>
            <person name="Sun Q."/>
            <person name="Luo X."/>
            <person name="Du H."/>
            <person name="Gottschalk M."/>
            <person name="Xu J."/>
        </authorList>
    </citation>
    <scope>NUCLEOTIDE SEQUENCE [LARGE SCALE GENOMIC DNA]</scope>
    <source>
        <strain evidence="4 5">GZ1</strain>
    </source>
</reference>
<dbReference type="NCBIfam" id="TIGR01076">
    <property type="entry name" value="sortase_fam"/>
    <property type="match status" value="1"/>
</dbReference>
<dbReference type="EMBL" id="CP000837">
    <property type="protein sequence ID" value="ADE30914.1"/>
    <property type="molecule type" value="Genomic_DNA"/>
</dbReference>
<dbReference type="HOGENOM" id="CLU_045680_1_1_9"/>
<evidence type="ECO:0000256" key="3">
    <source>
        <dbReference type="SAM" id="Phobius"/>
    </source>
</evidence>
<dbReference type="AlphaFoldDB" id="D5AGE9"/>
<dbReference type="InterPro" id="IPR042002">
    <property type="entry name" value="Sortase_C"/>
</dbReference>
<sequence length="279" mass="30832">MTSTMASQIRHDLSLLVFFLITGLLLLLYPTVSDYWNSHYQSEAVATYSEKLLDISKEEKQKILENVSAYNNTLEKGTIPNLNIDSVALKKYDSILNITDTGIMGYVEIPKLQTTLPIYHGTDDAVLQVAVGHLAGTSLPIGGQGSHAAISGHRGLPSAKLFSDLDQLVIGDTFMIQVLDNTLTYEIDKIITVTPDDVSPLMIDPNEDFVTLVTCTPYGVNSHRLLVRGHRIENQLLARQVVSEGSIVKPILVSPFIALCLLGLLWSLFFIKKEVNLFM</sequence>
<evidence type="ECO:0000256" key="2">
    <source>
        <dbReference type="PIRSR" id="PIRSR605754-1"/>
    </source>
</evidence>
<gene>
    <name evidence="4" type="ordered locus">SSGZ1_0449</name>
</gene>
<dbReference type="Proteomes" id="UP000002359">
    <property type="component" value="Chromosome"/>
</dbReference>
<dbReference type="InterPro" id="IPR023365">
    <property type="entry name" value="Sortase_dom-sf"/>
</dbReference>
<evidence type="ECO:0000256" key="1">
    <source>
        <dbReference type="ARBA" id="ARBA00022801"/>
    </source>
</evidence>
<proteinExistence type="predicted"/>
<evidence type="ECO:0000313" key="4">
    <source>
        <dbReference type="EMBL" id="ADE30914.1"/>
    </source>
</evidence>
<dbReference type="KEGG" id="ssw:SSGZ1_0449"/>
<dbReference type="NCBIfam" id="NF033745">
    <property type="entry name" value="class_C_sortase"/>
    <property type="match status" value="1"/>
</dbReference>
<dbReference type="SUPFAM" id="SSF63817">
    <property type="entry name" value="Sortase"/>
    <property type="match status" value="1"/>
</dbReference>
<dbReference type="PATRIC" id="fig|423211.3.peg.447"/>
<organism evidence="4 5">
    <name type="scientific">Streptococcus suis (strain GZ1)</name>
    <dbReference type="NCBI Taxonomy" id="423211"/>
    <lineage>
        <taxon>Bacteria</taxon>
        <taxon>Bacillati</taxon>
        <taxon>Bacillota</taxon>
        <taxon>Bacilli</taxon>
        <taxon>Lactobacillales</taxon>
        <taxon>Streptococcaceae</taxon>
        <taxon>Streptococcus</taxon>
    </lineage>
</organism>
<accession>D5AGE9</accession>
<feature type="transmembrane region" description="Helical" evidence="3">
    <location>
        <begin position="251"/>
        <end position="271"/>
    </location>
</feature>
<dbReference type="Gene3D" id="2.40.260.10">
    <property type="entry name" value="Sortase"/>
    <property type="match status" value="1"/>
</dbReference>
<keyword evidence="1" id="KW-0378">Hydrolase</keyword>
<protein>
    <submittedName>
        <fullName evidence="4">Sortase-like protein</fullName>
    </submittedName>
</protein>
<feature type="active site" description="Proton donor/acceptor" evidence="2">
    <location>
        <position position="153"/>
    </location>
</feature>
<dbReference type="GO" id="GO:0016787">
    <property type="term" value="F:hydrolase activity"/>
    <property type="evidence" value="ECO:0007669"/>
    <property type="project" value="UniProtKB-KW"/>
</dbReference>
<dbReference type="Pfam" id="PF04203">
    <property type="entry name" value="Sortase"/>
    <property type="match status" value="1"/>
</dbReference>
<keyword evidence="3" id="KW-0472">Membrane</keyword>